<dbReference type="AlphaFoldDB" id="A0A1H4F5Q9"/>
<dbReference type="Proteomes" id="UP000199397">
    <property type="component" value="Unassembled WGS sequence"/>
</dbReference>
<reference evidence="1 2" key="1">
    <citation type="submission" date="2016-10" db="EMBL/GenBank/DDBJ databases">
        <authorList>
            <person name="de Groot N.N."/>
        </authorList>
    </citation>
    <scope>NUCLEOTIDE SEQUENCE [LARGE SCALE GENOMIC DNA]</scope>
    <source>
        <strain evidence="1 2">DSM 21228</strain>
    </source>
</reference>
<evidence type="ECO:0000313" key="1">
    <source>
        <dbReference type="EMBL" id="SEA92250.1"/>
    </source>
</evidence>
<gene>
    <name evidence="1" type="ORF">SAMN05660964_02841</name>
</gene>
<protein>
    <submittedName>
        <fullName evidence="1">Uncharacterized protein</fullName>
    </submittedName>
</protein>
<sequence>MKLSKSKSASILTNNSHISGFTNTTSNVKKKQAIIPPPFPMCWPVGSYPSKDQYIKFVINWYDHNTDILEIYEMVLPDIANQYEELDNHAEAFLKQAAAHEYDNLPTTDMVFSELFSDTAYEDKKYYLKHFFKWNDQAIEEEMKKTCDMPL</sequence>
<dbReference type="RefSeq" id="WP_093069675.1">
    <property type="nucleotide sequence ID" value="NZ_FNQP01000018.1"/>
</dbReference>
<proteinExistence type="predicted"/>
<dbReference type="OrthoDB" id="9824073at2"/>
<organism evidence="1 2">
    <name type="scientific">Thiothrix caldifontis</name>
    <dbReference type="NCBI Taxonomy" id="525918"/>
    <lineage>
        <taxon>Bacteria</taxon>
        <taxon>Pseudomonadati</taxon>
        <taxon>Pseudomonadota</taxon>
        <taxon>Gammaproteobacteria</taxon>
        <taxon>Thiotrichales</taxon>
        <taxon>Thiotrichaceae</taxon>
        <taxon>Thiothrix</taxon>
    </lineage>
</organism>
<dbReference type="EMBL" id="FNQP01000018">
    <property type="protein sequence ID" value="SEA92250.1"/>
    <property type="molecule type" value="Genomic_DNA"/>
</dbReference>
<accession>A0A1H4F5Q9</accession>
<evidence type="ECO:0000313" key="2">
    <source>
        <dbReference type="Proteomes" id="UP000199397"/>
    </source>
</evidence>
<name>A0A1H4F5Q9_9GAMM</name>
<dbReference type="STRING" id="525918.SAMN05660964_02841"/>
<keyword evidence="2" id="KW-1185">Reference proteome</keyword>